<dbReference type="InterPro" id="IPR036188">
    <property type="entry name" value="FAD/NAD-bd_sf"/>
</dbReference>
<dbReference type="EMBL" id="JAACJN010000003">
    <property type="protein sequence ID" value="KAF5393032.1"/>
    <property type="molecule type" value="Genomic_DNA"/>
</dbReference>
<dbReference type="InterPro" id="IPR002938">
    <property type="entry name" value="FAD-bd"/>
</dbReference>
<name>A0A8H5I0Y9_9AGAR</name>
<evidence type="ECO:0000313" key="8">
    <source>
        <dbReference type="Proteomes" id="UP000518752"/>
    </source>
</evidence>
<evidence type="ECO:0000256" key="3">
    <source>
        <dbReference type="ARBA" id="ARBA00022827"/>
    </source>
</evidence>
<accession>A0A8H5I0Y9</accession>
<dbReference type="PRINTS" id="PR00420">
    <property type="entry name" value="RNGMNOXGNASE"/>
</dbReference>
<keyword evidence="2" id="KW-0285">Flavoprotein</keyword>
<dbReference type="AlphaFoldDB" id="A0A8H5I0Y9"/>
<gene>
    <name evidence="7" type="ORF">D9757_001104</name>
</gene>
<evidence type="ECO:0000256" key="5">
    <source>
        <dbReference type="ARBA" id="ARBA00023033"/>
    </source>
</evidence>
<keyword evidence="5" id="KW-0503">Monooxygenase</keyword>
<keyword evidence="8" id="KW-1185">Reference proteome</keyword>
<dbReference type="SUPFAM" id="SSF51905">
    <property type="entry name" value="FAD/NAD(P)-binding domain"/>
    <property type="match status" value="1"/>
</dbReference>
<dbReference type="PANTHER" id="PTHR13789:SF309">
    <property type="entry name" value="PUTATIVE (AFU_ORTHOLOGUE AFUA_6G14510)-RELATED"/>
    <property type="match status" value="1"/>
</dbReference>
<proteinExistence type="inferred from homology"/>
<dbReference type="Proteomes" id="UP000518752">
    <property type="component" value="Unassembled WGS sequence"/>
</dbReference>
<evidence type="ECO:0000256" key="2">
    <source>
        <dbReference type="ARBA" id="ARBA00022630"/>
    </source>
</evidence>
<reference evidence="7 8" key="1">
    <citation type="journal article" date="2020" name="ISME J.">
        <title>Uncovering the hidden diversity of litter-decomposition mechanisms in mushroom-forming fungi.</title>
        <authorList>
            <person name="Floudas D."/>
            <person name="Bentzer J."/>
            <person name="Ahren D."/>
            <person name="Johansson T."/>
            <person name="Persson P."/>
            <person name="Tunlid A."/>
        </authorList>
    </citation>
    <scope>NUCLEOTIDE SEQUENCE [LARGE SCALE GENOMIC DNA]</scope>
    <source>
        <strain evidence="7 8">CBS 406.79</strain>
    </source>
</reference>
<organism evidence="7 8">
    <name type="scientific">Collybiopsis confluens</name>
    <dbReference type="NCBI Taxonomy" id="2823264"/>
    <lineage>
        <taxon>Eukaryota</taxon>
        <taxon>Fungi</taxon>
        <taxon>Dikarya</taxon>
        <taxon>Basidiomycota</taxon>
        <taxon>Agaricomycotina</taxon>
        <taxon>Agaricomycetes</taxon>
        <taxon>Agaricomycetidae</taxon>
        <taxon>Agaricales</taxon>
        <taxon>Marasmiineae</taxon>
        <taxon>Omphalotaceae</taxon>
        <taxon>Collybiopsis</taxon>
    </lineage>
</organism>
<comment type="caution">
    <text evidence="7">The sequence shown here is derived from an EMBL/GenBank/DDBJ whole genome shotgun (WGS) entry which is preliminary data.</text>
</comment>
<evidence type="ECO:0000259" key="6">
    <source>
        <dbReference type="Pfam" id="PF01494"/>
    </source>
</evidence>
<dbReference type="PANTHER" id="PTHR13789">
    <property type="entry name" value="MONOOXYGENASE"/>
    <property type="match status" value="1"/>
</dbReference>
<dbReference type="Pfam" id="PF01494">
    <property type="entry name" value="FAD_binding_3"/>
    <property type="match status" value="1"/>
</dbReference>
<dbReference type="GO" id="GO:0004497">
    <property type="term" value="F:monooxygenase activity"/>
    <property type="evidence" value="ECO:0007669"/>
    <property type="project" value="UniProtKB-KW"/>
</dbReference>
<evidence type="ECO:0000256" key="4">
    <source>
        <dbReference type="ARBA" id="ARBA00023002"/>
    </source>
</evidence>
<sequence>MKIIIIGAGIGGLATYHALRKHLPSAIVDIYDGHPSPLHSNKLIGGGISLGPNGQRAMDAIAPSALSFIRERAFEYPTITFQNQSGKILGEVPFGSKERYKYGQLMTTRSTVHEALLLEDDMDSRVHWSVQVSRSWETRDGVSSIRNSLFGEEYAPKYDGLTGFGGFVPLLELTPYTSERIKHASPSITMGRVGGFGYSLLTPYGSPEPKLLWFSHAEIDQPLPRDTLRIDMMPLLMQRHGSWQSQYDDPSDPEKTLFKQIITIACAGKDNNNWLMLPRFYTPLLPHWTSLHGLSASGSETGSETSEGGGRIILLGDAAHAMPPEGAQGVSCAVEDCLTFSLLLKHYLSNNRDEDKAIAHAAKSYEDIRLPRVNKILVEAKGKADRKRQISWVQDKIREIAIWVISWLPESVLNDEIFAYDVHVEVAKYLGVSQDSL</sequence>
<keyword evidence="3" id="KW-0274">FAD</keyword>
<feature type="domain" description="FAD-binding" evidence="6">
    <location>
        <begin position="310"/>
        <end position="377"/>
    </location>
</feature>
<dbReference type="OrthoDB" id="47494at2759"/>
<dbReference type="Gene3D" id="3.50.50.60">
    <property type="entry name" value="FAD/NAD(P)-binding domain"/>
    <property type="match status" value="2"/>
</dbReference>
<dbReference type="InterPro" id="IPR050493">
    <property type="entry name" value="FAD-dep_Monooxygenase_BioMet"/>
</dbReference>
<protein>
    <recommendedName>
        <fullName evidence="6">FAD-binding domain-containing protein</fullName>
    </recommendedName>
</protein>
<evidence type="ECO:0000313" key="7">
    <source>
        <dbReference type="EMBL" id="KAF5393032.1"/>
    </source>
</evidence>
<keyword evidence="4" id="KW-0560">Oxidoreductase</keyword>
<dbReference type="GO" id="GO:0071949">
    <property type="term" value="F:FAD binding"/>
    <property type="evidence" value="ECO:0007669"/>
    <property type="project" value="InterPro"/>
</dbReference>
<comment type="similarity">
    <text evidence="1">Belongs to the paxM FAD-dependent monooxygenase family.</text>
</comment>
<evidence type="ECO:0000256" key="1">
    <source>
        <dbReference type="ARBA" id="ARBA00007992"/>
    </source>
</evidence>